<dbReference type="GO" id="GO:0009718">
    <property type="term" value="P:anthocyanin-containing compound biosynthetic process"/>
    <property type="evidence" value="ECO:0007669"/>
    <property type="project" value="UniProtKB-UniPathway"/>
</dbReference>
<dbReference type="STRING" id="3988.B9S0C3"/>
<dbReference type="UniPathway" id="UPA00009"/>
<evidence type="ECO:0000313" key="9">
    <source>
        <dbReference type="EMBL" id="EEF42856.1"/>
    </source>
</evidence>
<gene>
    <name evidence="9" type="ORF">RCOM_1353280</name>
</gene>
<evidence type="ECO:0000256" key="2">
    <source>
        <dbReference type="ARBA" id="ARBA00009995"/>
    </source>
</evidence>
<evidence type="ECO:0000313" key="10">
    <source>
        <dbReference type="Proteomes" id="UP000008311"/>
    </source>
</evidence>
<evidence type="ECO:0000256" key="3">
    <source>
        <dbReference type="ARBA" id="ARBA00022676"/>
    </source>
</evidence>
<dbReference type="PANTHER" id="PTHR48047:SF237">
    <property type="entry name" value="UDP-GLYCOSYLTRANSFERASE 73C3-LIKE"/>
    <property type="match status" value="1"/>
</dbReference>
<dbReference type="EC" id="2.4.1.-" evidence="7"/>
<dbReference type="GO" id="GO:0047213">
    <property type="term" value="F:anthocyanidin 3-O-glucosyltransferase activity"/>
    <property type="evidence" value="ECO:0007669"/>
    <property type="project" value="UniProtKB-EC"/>
</dbReference>
<dbReference type="Gene3D" id="3.40.50.2000">
    <property type="entry name" value="Glycogen Phosphorylase B"/>
    <property type="match status" value="2"/>
</dbReference>
<dbReference type="Proteomes" id="UP000008311">
    <property type="component" value="Unassembled WGS sequence"/>
</dbReference>
<keyword evidence="3 6" id="KW-0328">Glycosyltransferase</keyword>
<evidence type="ECO:0000256" key="5">
    <source>
        <dbReference type="ARBA" id="ARBA00047606"/>
    </source>
</evidence>
<dbReference type="CDD" id="cd03784">
    <property type="entry name" value="GT1_Gtf-like"/>
    <property type="match status" value="1"/>
</dbReference>
<sequence>MASQFDQLHFVLVPLLSPGHLIPMIDMAKLLANHGMIVTVVTTPLNAIKFTSTIERTFQSDLNIQFLELQFPAVEAGLPEGCENMDKLPSRNLIRNFYTASGMLQDRFEQVFEKLEPRPSCIISGKNLPWTKITAQKFGIPRLFFDGMGCFAFSCTHKLEVSRVHETVSKFEQFVVPDLPHRIELTRAKLPEILNPGSEDLKDVRDNIRATELLEHGIVVNTFEELETEYIKEYKKVKGDKVWCIGPVSACNKTDADKAERGQKASIDESQLLKWLDLKEPGSVIYACLGSICGLTTTQLVELGLGLESSNQPFIWVIREGEKSQGLEKWVIEEDFENRTKDRGLIIRGWSPQVLILSHQAIGGFLTHCGWNSTLEGISAGVPIVACPLFAEQFYNEKLVVEVLRIGVSVGVEAAVTWGLEDKFGLVMKRDQVKNAIEKVVDKGKEGEERRKRARELGDMANRAIEKGGSSYINMEMLIQYVKNVLSSMPY</sequence>
<evidence type="ECO:0000259" key="8">
    <source>
        <dbReference type="Pfam" id="PF26168"/>
    </source>
</evidence>
<feature type="domain" description="Glycosyltransferase N-terminal" evidence="8">
    <location>
        <begin position="7"/>
        <end position="248"/>
    </location>
</feature>
<accession>B9S0C3</accession>
<organism evidence="9 10">
    <name type="scientific">Ricinus communis</name>
    <name type="common">Castor bean</name>
    <dbReference type="NCBI Taxonomy" id="3988"/>
    <lineage>
        <taxon>Eukaryota</taxon>
        <taxon>Viridiplantae</taxon>
        <taxon>Streptophyta</taxon>
        <taxon>Embryophyta</taxon>
        <taxon>Tracheophyta</taxon>
        <taxon>Spermatophyta</taxon>
        <taxon>Magnoliopsida</taxon>
        <taxon>eudicotyledons</taxon>
        <taxon>Gunneridae</taxon>
        <taxon>Pentapetalae</taxon>
        <taxon>rosids</taxon>
        <taxon>fabids</taxon>
        <taxon>Malpighiales</taxon>
        <taxon>Euphorbiaceae</taxon>
        <taxon>Acalyphoideae</taxon>
        <taxon>Acalypheae</taxon>
        <taxon>Ricinus</taxon>
    </lineage>
</organism>
<dbReference type="GO" id="GO:0035251">
    <property type="term" value="F:UDP-glucosyltransferase activity"/>
    <property type="evidence" value="ECO:0000318"/>
    <property type="project" value="GO_Central"/>
</dbReference>
<dbReference type="InterPro" id="IPR002213">
    <property type="entry name" value="UDP_glucos_trans"/>
</dbReference>
<reference evidence="10" key="1">
    <citation type="journal article" date="2010" name="Nat. Biotechnol.">
        <title>Draft genome sequence of the oilseed species Ricinus communis.</title>
        <authorList>
            <person name="Chan A.P."/>
            <person name="Crabtree J."/>
            <person name="Zhao Q."/>
            <person name="Lorenzi H."/>
            <person name="Orvis J."/>
            <person name="Puiu D."/>
            <person name="Melake-Berhan A."/>
            <person name="Jones K.M."/>
            <person name="Redman J."/>
            <person name="Chen G."/>
            <person name="Cahoon E.B."/>
            <person name="Gedil M."/>
            <person name="Stanke M."/>
            <person name="Haas B.J."/>
            <person name="Wortman J.R."/>
            <person name="Fraser-Liggett C.M."/>
            <person name="Ravel J."/>
            <person name="Rabinowicz P.D."/>
        </authorList>
    </citation>
    <scope>NUCLEOTIDE SEQUENCE [LARGE SCALE GENOMIC DNA]</scope>
    <source>
        <strain evidence="10">cv. Hale</strain>
    </source>
</reference>
<dbReference type="FunFam" id="3.40.50.2000:FF:000071">
    <property type="entry name" value="Glycosyltransferase"/>
    <property type="match status" value="1"/>
</dbReference>
<dbReference type="InterPro" id="IPR058980">
    <property type="entry name" value="Glyco_transf_N"/>
</dbReference>
<dbReference type="Pfam" id="PF26168">
    <property type="entry name" value="Glyco_transf_N"/>
    <property type="match status" value="1"/>
</dbReference>
<dbReference type="PROSITE" id="PS00375">
    <property type="entry name" value="UDPGT"/>
    <property type="match status" value="1"/>
</dbReference>
<dbReference type="EMBL" id="EQ973837">
    <property type="protein sequence ID" value="EEF42856.1"/>
    <property type="molecule type" value="Genomic_DNA"/>
</dbReference>
<dbReference type="PANTHER" id="PTHR48047">
    <property type="entry name" value="GLYCOSYLTRANSFERASE"/>
    <property type="match status" value="1"/>
</dbReference>
<keyword evidence="4 6" id="KW-0808">Transferase</keyword>
<dbReference type="SUPFAM" id="SSF53756">
    <property type="entry name" value="UDP-Glycosyltransferase/glycogen phosphorylase"/>
    <property type="match status" value="1"/>
</dbReference>
<dbReference type="InterPro" id="IPR035595">
    <property type="entry name" value="UDP_glycos_trans_CS"/>
</dbReference>
<evidence type="ECO:0000256" key="6">
    <source>
        <dbReference type="RuleBase" id="RU003718"/>
    </source>
</evidence>
<evidence type="ECO:0000256" key="1">
    <source>
        <dbReference type="ARBA" id="ARBA00004935"/>
    </source>
</evidence>
<comment type="pathway">
    <text evidence="1">Pigment biosynthesis; anthocyanin biosynthesis.</text>
</comment>
<protein>
    <recommendedName>
        <fullName evidence="7">Glycosyltransferase</fullName>
        <ecNumber evidence="7">2.4.1.-</ecNumber>
    </recommendedName>
</protein>
<dbReference type="Pfam" id="PF00201">
    <property type="entry name" value="UDPGT"/>
    <property type="match status" value="1"/>
</dbReference>
<proteinExistence type="inferred from homology"/>
<dbReference type="eggNOG" id="KOG1192">
    <property type="taxonomic scope" value="Eukaryota"/>
</dbReference>
<dbReference type="FunFam" id="3.40.50.2000:FF:000047">
    <property type="entry name" value="Glycosyltransferase"/>
    <property type="match status" value="1"/>
</dbReference>
<keyword evidence="10" id="KW-1185">Reference proteome</keyword>
<evidence type="ECO:0000256" key="4">
    <source>
        <dbReference type="ARBA" id="ARBA00022679"/>
    </source>
</evidence>
<name>B9S0C3_RICCO</name>
<evidence type="ECO:0000256" key="7">
    <source>
        <dbReference type="RuleBase" id="RU362057"/>
    </source>
</evidence>
<comment type="similarity">
    <text evidence="2 6">Belongs to the UDP-glycosyltransferase family.</text>
</comment>
<dbReference type="InParanoid" id="B9S0C3"/>
<dbReference type="AlphaFoldDB" id="B9S0C3"/>
<comment type="catalytic activity">
    <reaction evidence="5">
        <text>an anthocyanidin + UDP-alpha-D-glucose + H(+) = an anthocyanidin 3-O-beta-D-glucoside + UDP</text>
        <dbReference type="Rhea" id="RHEA:20093"/>
        <dbReference type="ChEBI" id="CHEBI:15378"/>
        <dbReference type="ChEBI" id="CHEBI:16307"/>
        <dbReference type="ChEBI" id="CHEBI:58223"/>
        <dbReference type="ChEBI" id="CHEBI:58885"/>
        <dbReference type="ChEBI" id="CHEBI:143576"/>
        <dbReference type="EC" id="2.4.1.115"/>
    </reaction>
</comment>